<feature type="coiled-coil region" evidence="1">
    <location>
        <begin position="106"/>
        <end position="133"/>
    </location>
</feature>
<feature type="compositionally biased region" description="Acidic residues" evidence="2">
    <location>
        <begin position="833"/>
        <end position="854"/>
    </location>
</feature>
<feature type="region of interest" description="Disordered" evidence="2">
    <location>
        <begin position="1558"/>
        <end position="1643"/>
    </location>
</feature>
<feature type="compositionally biased region" description="Low complexity" evidence="2">
    <location>
        <begin position="298"/>
        <end position="320"/>
    </location>
</feature>
<evidence type="ECO:0000313" key="3">
    <source>
        <dbReference type="EMBL" id="EFI96659.1"/>
    </source>
</evidence>
<feature type="compositionally biased region" description="Polar residues" evidence="2">
    <location>
        <begin position="1068"/>
        <end position="1088"/>
    </location>
</feature>
<feature type="compositionally biased region" description="Basic residues" evidence="2">
    <location>
        <begin position="809"/>
        <end position="823"/>
    </location>
</feature>
<dbReference type="KEGG" id="scm:SCHCO_02734338"/>
<feature type="region of interest" description="Disordered" evidence="2">
    <location>
        <begin position="976"/>
        <end position="1202"/>
    </location>
</feature>
<feature type="region of interest" description="Disordered" evidence="2">
    <location>
        <begin position="278"/>
        <end position="320"/>
    </location>
</feature>
<dbReference type="GeneID" id="9587143"/>
<dbReference type="STRING" id="578458.D8Q6M3"/>
<feature type="region of interest" description="Disordered" evidence="2">
    <location>
        <begin position="165"/>
        <end position="259"/>
    </location>
</feature>
<feature type="compositionally biased region" description="Pro residues" evidence="2">
    <location>
        <begin position="172"/>
        <end position="181"/>
    </location>
</feature>
<dbReference type="eggNOG" id="ENOG502R1XF">
    <property type="taxonomic scope" value="Eukaryota"/>
</dbReference>
<feature type="region of interest" description="Disordered" evidence="2">
    <location>
        <begin position="762"/>
        <end position="858"/>
    </location>
</feature>
<dbReference type="InParanoid" id="D8Q6M3"/>
<feature type="compositionally biased region" description="Polar residues" evidence="2">
    <location>
        <begin position="1493"/>
        <end position="1506"/>
    </location>
</feature>
<dbReference type="VEuPathDB" id="FungiDB:SCHCODRAFT_02734338"/>
<feature type="compositionally biased region" description="Polar residues" evidence="2">
    <location>
        <begin position="1601"/>
        <end position="1611"/>
    </location>
</feature>
<evidence type="ECO:0000256" key="2">
    <source>
        <dbReference type="SAM" id="MobiDB-lite"/>
    </source>
</evidence>
<evidence type="ECO:0000313" key="4">
    <source>
        <dbReference type="Proteomes" id="UP000007431"/>
    </source>
</evidence>
<accession>D8Q6M3</accession>
<dbReference type="HOGENOM" id="CLU_242742_0_0_1"/>
<evidence type="ECO:0000256" key="1">
    <source>
        <dbReference type="SAM" id="Coils"/>
    </source>
</evidence>
<dbReference type="EMBL" id="GL377307">
    <property type="protein sequence ID" value="EFI96659.1"/>
    <property type="molecule type" value="Genomic_DNA"/>
</dbReference>
<keyword evidence="4" id="KW-1185">Reference proteome</keyword>
<reference evidence="3 4" key="1">
    <citation type="journal article" date="2010" name="Nat. Biotechnol.">
        <title>Genome sequence of the model mushroom Schizophyllum commune.</title>
        <authorList>
            <person name="Ohm R.A."/>
            <person name="de Jong J.F."/>
            <person name="Lugones L.G."/>
            <person name="Aerts A."/>
            <person name="Kothe E."/>
            <person name="Stajich J.E."/>
            <person name="de Vries R.P."/>
            <person name="Record E."/>
            <person name="Levasseur A."/>
            <person name="Baker S.E."/>
            <person name="Bartholomew K.A."/>
            <person name="Coutinho P.M."/>
            <person name="Erdmann S."/>
            <person name="Fowler T.J."/>
            <person name="Gathman A.C."/>
            <person name="Lombard V."/>
            <person name="Henrissat B."/>
            <person name="Knabe N."/>
            <person name="Kuees U."/>
            <person name="Lilly W.W."/>
            <person name="Lindquist E."/>
            <person name="Lucas S."/>
            <person name="Magnuson J.K."/>
            <person name="Piumi F."/>
            <person name="Raudaskoski M."/>
            <person name="Salamov A."/>
            <person name="Schmutz J."/>
            <person name="Schwarze F.W.M.R."/>
            <person name="vanKuyk P.A."/>
            <person name="Horton J.S."/>
            <person name="Grigoriev I.V."/>
            <person name="Woesten H.A.B."/>
        </authorList>
    </citation>
    <scope>NUCLEOTIDE SEQUENCE [LARGE SCALE GENOMIC DNA]</scope>
    <source>
        <strain evidence="4">H4-8 / FGSC 9210</strain>
    </source>
</reference>
<dbReference type="OrthoDB" id="3010079at2759"/>
<feature type="compositionally biased region" description="Low complexity" evidence="2">
    <location>
        <begin position="1617"/>
        <end position="1635"/>
    </location>
</feature>
<name>D8Q6M3_SCHCM</name>
<feature type="compositionally biased region" description="Basic and acidic residues" evidence="2">
    <location>
        <begin position="778"/>
        <end position="790"/>
    </location>
</feature>
<organism evidence="4">
    <name type="scientific">Schizophyllum commune (strain H4-8 / FGSC 9210)</name>
    <name type="common">Split gill fungus</name>
    <dbReference type="NCBI Taxonomy" id="578458"/>
    <lineage>
        <taxon>Eukaryota</taxon>
        <taxon>Fungi</taxon>
        <taxon>Dikarya</taxon>
        <taxon>Basidiomycota</taxon>
        <taxon>Agaricomycotina</taxon>
        <taxon>Agaricomycetes</taxon>
        <taxon>Agaricomycetidae</taxon>
        <taxon>Agaricales</taxon>
        <taxon>Schizophyllaceae</taxon>
        <taxon>Schizophyllum</taxon>
    </lineage>
</organism>
<sequence>MASRYRCLAPLHISSSPGARATLEVYILYDGPKAGIYTDSGRAPKYAYTCSTIAHGFYMWEINCENNHQHLSPPLPNAIDGTIHGWCTWRILVNKAGDCGFVHVDEQALERILERLRNGLEKISEALMREQAAQPRPPQLAQSARATPAALGGAYRVATRGSSPDIWQDVPLAPPPPPPSSNRPTRAHHAAPPSPVKSTRTSRSPVKRSEPVASSPLPSIDISSDEDEALYVSARASATPARRPSPSKPSTASKAPTPKSIEAIFSAKAKGVAFSTTASATVGAPRARSSSPRKKRASPSSIVAPPSMPSTPSSIAPSPSVASLTDALSRHGLSVAASPPRMPARWWVVCQGNGMKRTTASLAVAQTWLAEAESQGLEAELKVAEDEDELAALLLVGRANLELDAYCHTCDRRVAFLLFEFNLRPALFTEYWLTRFFFRISPLIIFSPMGRLRKEPTARKQTTRGNPGIWFDRRKDILVSHKDKYVKAPRKEKKIVVEETVDAYLDEYPYHFNDPPIIPEGASEEECARIMNAAKDDARAEAGPQINSWLKNQVTKANAVTKNPFRTFLAQSLKNLAATKPAHVPEHKMWMKQPEYRDVFLPIFEERWAKADLSSEQELTQRVQIAQEIYEEQDEEVKKHVRSLVKEDYERRLALRNSVWDEDEITEESAELCRENISKLIEPLLEELCRLCKLNVGTIMLARPPQDEFDKFECISVDVGRTIASEGSLKLPDFEPDKYSDLYLRWFLRFVVHTTERSAALQREQEERERQAAGSHSQQKEPRAEDEARRRLVQVAGVPAAAEDDASGAKRRPRQGRRRRHRRGGIDAHELSGDETAESSMDENLDDGEGSGPEEDGRGEALAARAFEGARQSRARAHREKEHIPVDEYGVPLRDVKGREFSAYLRERLSRMAPGRRTSLLNEMDRMSDYELNRQDTISRNECTIRASLLKEGLLTEADPLWGDVVPQKIVASQVHEGGGDTGHARSASPAGAERGAVGADEPLSRPFAQPPVPSEADVDTPSQRAVDRDTPADNGEEQGSAGDLQSVDGCGDLAPIEQGASRDHRLSASNNNEADNLRESVNLTPTNGGAEDNNLVGNSVTLQGEEDSPGAQQGLKDSALTPADARLDEQPGIDNPRRAKASKGRGAVRARGRKVPTPLAQDKEGGGAGNIVQGAAVANATPGTTREGGGKHRRGLDDERPGNIFSVSRAGWLDWVSLGVDNLALDDVATNSEADKAWRTVVATWWVLEKHDEFKKDKRVPANGCRPKEIGEWIKRARMTTFAPQVPANTPPEDFLDDWKASIWRWWSSLNPQWRQRNTDGKVGKGRGTAGDWLCLHYPGLNGHLSVLKGVKWWFDLEGNPGGSRSWLELVEDIQWALDGVLKQLRTHVHNGTKARAPEMAAKWNFPSRIASTAIRDCNQRYVNCRLVLNPGYSISWKEEQRRLVDEDWDVITALRYWSAEAPDRALYESMSATIESTWFSSFQDRRRDSSGDPTNCSGSMEQDTSAVVKSMSDVADRLEQLNRYLDIAPQFIEAANELIDALDAAEAADIVSRSPGALLPHLNPSSPPGPPYGDRLHIPASRTPAPWSSSASSLSDSPIRTTSLPSTRPGSARYPSTSPSPAPSSTAEGTAPSLGSASDGA</sequence>
<proteinExistence type="predicted"/>
<feature type="region of interest" description="Disordered" evidence="2">
    <location>
        <begin position="1485"/>
        <end position="1506"/>
    </location>
</feature>
<keyword evidence="1" id="KW-0175">Coiled coil</keyword>
<feature type="compositionally biased region" description="Basic residues" evidence="2">
    <location>
        <begin position="1139"/>
        <end position="1155"/>
    </location>
</feature>
<dbReference type="Proteomes" id="UP000007431">
    <property type="component" value="Unassembled WGS sequence"/>
</dbReference>
<gene>
    <name evidence="3" type="ORF">SCHCODRAFT_235723</name>
</gene>
<feature type="compositionally biased region" description="Low complexity" evidence="2">
    <location>
        <begin position="233"/>
        <end position="259"/>
    </location>
</feature>
<protein>
    <submittedName>
        <fullName evidence="3">Uncharacterized protein</fullName>
    </submittedName>
</protein>
<feature type="compositionally biased region" description="Low complexity" evidence="2">
    <location>
        <begin position="213"/>
        <end position="222"/>
    </location>
</feature>
<dbReference type="RefSeq" id="XP_003031562.1">
    <property type="nucleotide sequence ID" value="XM_003031516.1"/>
</dbReference>
<feature type="compositionally biased region" description="Low complexity" evidence="2">
    <location>
        <begin position="1581"/>
        <end position="1600"/>
    </location>
</feature>